<protein>
    <submittedName>
        <fullName evidence="1">Uncharacterized protein</fullName>
    </submittedName>
</protein>
<proteinExistence type="predicted"/>
<organism evidence="1 2">
    <name type="scientific">Phlebotomus papatasi</name>
    <name type="common">Sandfly</name>
    <dbReference type="NCBI Taxonomy" id="29031"/>
    <lineage>
        <taxon>Eukaryota</taxon>
        <taxon>Metazoa</taxon>
        <taxon>Ecdysozoa</taxon>
        <taxon>Arthropoda</taxon>
        <taxon>Hexapoda</taxon>
        <taxon>Insecta</taxon>
        <taxon>Pterygota</taxon>
        <taxon>Neoptera</taxon>
        <taxon>Endopterygota</taxon>
        <taxon>Diptera</taxon>
        <taxon>Nematocera</taxon>
        <taxon>Psychodoidea</taxon>
        <taxon>Psychodidae</taxon>
        <taxon>Phlebotomus</taxon>
        <taxon>Phlebotomus</taxon>
    </lineage>
</organism>
<dbReference type="EMBL" id="AJVK01009527">
    <property type="status" value="NOT_ANNOTATED_CDS"/>
    <property type="molecule type" value="Genomic_DNA"/>
</dbReference>
<dbReference type="VEuPathDB" id="VectorBase:PPAI000449"/>
<dbReference type="EnsemblMetazoa" id="PPAI000449-RA">
    <property type="protein sequence ID" value="PPAI000449-PA"/>
    <property type="gene ID" value="PPAI000449"/>
</dbReference>
<dbReference type="VEuPathDB" id="VectorBase:PPAPM1_012193"/>
<evidence type="ECO:0000313" key="1">
    <source>
        <dbReference type="EnsemblMetazoa" id="PPAI000449-PA"/>
    </source>
</evidence>
<keyword evidence="2" id="KW-1185">Reference proteome</keyword>
<dbReference type="AlphaFoldDB" id="A0A1B0CZC7"/>
<name>A0A1B0CZC7_PHLPP</name>
<dbReference type="Proteomes" id="UP000092462">
    <property type="component" value="Unassembled WGS sequence"/>
</dbReference>
<reference evidence="1" key="1">
    <citation type="submission" date="2022-08" db="UniProtKB">
        <authorList>
            <consortium name="EnsemblMetazoa"/>
        </authorList>
    </citation>
    <scope>IDENTIFICATION</scope>
    <source>
        <strain evidence="1">Israel</strain>
    </source>
</reference>
<evidence type="ECO:0000313" key="2">
    <source>
        <dbReference type="Proteomes" id="UP000092462"/>
    </source>
</evidence>
<sequence length="142" mass="16675">MNFNLVSLLVLLCTNLKNFSISQSYREIYCGNIFKLEGNCLIYCIFEVYNHHGDEHITSQVLFHFLTENGYTENSPRANEGYLEACLRFRQDSLDYRCGLFLPIYDCIGDILSQEDFERFIQTMNMKVAQSEGQKISPWNWK</sequence>
<accession>A0A1B0CZC7</accession>